<evidence type="ECO:0000313" key="2">
    <source>
        <dbReference type="Proteomes" id="UP000054270"/>
    </source>
</evidence>
<gene>
    <name evidence="1" type="ORF">HYPSUDRAFT_109789</name>
</gene>
<feature type="non-terminal residue" evidence="1">
    <location>
        <position position="68"/>
    </location>
</feature>
<protein>
    <recommendedName>
        <fullName evidence="3">KOW domain-containing protein</fullName>
    </recommendedName>
</protein>
<accession>A0A0D2N0A4</accession>
<reference evidence="2" key="1">
    <citation type="submission" date="2014-04" db="EMBL/GenBank/DDBJ databases">
        <title>Evolutionary Origins and Diversification of the Mycorrhizal Mutualists.</title>
        <authorList>
            <consortium name="DOE Joint Genome Institute"/>
            <consortium name="Mycorrhizal Genomics Consortium"/>
            <person name="Kohler A."/>
            <person name="Kuo A."/>
            <person name="Nagy L.G."/>
            <person name="Floudas D."/>
            <person name="Copeland A."/>
            <person name="Barry K.W."/>
            <person name="Cichocki N."/>
            <person name="Veneault-Fourrey C."/>
            <person name="LaButti K."/>
            <person name="Lindquist E.A."/>
            <person name="Lipzen A."/>
            <person name="Lundell T."/>
            <person name="Morin E."/>
            <person name="Murat C."/>
            <person name="Riley R."/>
            <person name="Ohm R."/>
            <person name="Sun H."/>
            <person name="Tunlid A."/>
            <person name="Henrissat B."/>
            <person name="Grigoriev I.V."/>
            <person name="Hibbett D.S."/>
            <person name="Martin F."/>
        </authorList>
    </citation>
    <scope>NUCLEOTIDE SEQUENCE [LARGE SCALE GENOMIC DNA]</scope>
    <source>
        <strain evidence="2">FD-334 SS-4</strain>
    </source>
</reference>
<name>A0A0D2N0A4_HYPSF</name>
<sequence length="68" mass="7492">DKVIVVSGPYLNMTGEVMEMKENEVAVYLPSQDVIEDMHKDTVRADFAVGDQVRVLDGPSQGLVGWVI</sequence>
<feature type="non-terminal residue" evidence="1">
    <location>
        <position position="1"/>
    </location>
</feature>
<dbReference type="InterPro" id="IPR008991">
    <property type="entry name" value="Translation_prot_SH3-like_sf"/>
</dbReference>
<evidence type="ECO:0008006" key="3">
    <source>
        <dbReference type="Google" id="ProtNLM"/>
    </source>
</evidence>
<proteinExistence type="predicted"/>
<dbReference type="AlphaFoldDB" id="A0A0D2N0A4"/>
<organism evidence="1 2">
    <name type="scientific">Hypholoma sublateritium (strain FD-334 SS-4)</name>
    <dbReference type="NCBI Taxonomy" id="945553"/>
    <lineage>
        <taxon>Eukaryota</taxon>
        <taxon>Fungi</taxon>
        <taxon>Dikarya</taxon>
        <taxon>Basidiomycota</taxon>
        <taxon>Agaricomycotina</taxon>
        <taxon>Agaricomycetes</taxon>
        <taxon>Agaricomycetidae</taxon>
        <taxon>Agaricales</taxon>
        <taxon>Agaricineae</taxon>
        <taxon>Strophariaceae</taxon>
        <taxon>Hypholoma</taxon>
    </lineage>
</organism>
<dbReference type="OrthoDB" id="3048802at2759"/>
<keyword evidence="2" id="KW-1185">Reference proteome</keyword>
<dbReference type="EMBL" id="KN818063">
    <property type="protein sequence ID" value="KJA12624.1"/>
    <property type="molecule type" value="Genomic_DNA"/>
</dbReference>
<dbReference type="SUPFAM" id="SSF50104">
    <property type="entry name" value="Translation proteins SH3-like domain"/>
    <property type="match status" value="1"/>
</dbReference>
<evidence type="ECO:0000313" key="1">
    <source>
        <dbReference type="EMBL" id="KJA12624.1"/>
    </source>
</evidence>
<dbReference type="Proteomes" id="UP000054270">
    <property type="component" value="Unassembled WGS sequence"/>
</dbReference>
<dbReference type="STRING" id="945553.A0A0D2N0A4"/>